<organism evidence="1 2">
    <name type="scientific">Dictyobacter kobayashii</name>
    <dbReference type="NCBI Taxonomy" id="2014872"/>
    <lineage>
        <taxon>Bacteria</taxon>
        <taxon>Bacillati</taxon>
        <taxon>Chloroflexota</taxon>
        <taxon>Ktedonobacteria</taxon>
        <taxon>Ktedonobacterales</taxon>
        <taxon>Dictyobacteraceae</taxon>
        <taxon>Dictyobacter</taxon>
    </lineage>
</organism>
<evidence type="ECO:0000313" key="2">
    <source>
        <dbReference type="Proteomes" id="UP000287188"/>
    </source>
</evidence>
<sequence length="180" mass="20007">MLKRIRIDSEEEAGSGLDMFQLANADPGELSAMLQPLASAYSHWLNEQTSYKNPSMRQSTGALQSAQQALQGIRAGITMLGTNLQAARAFSFMNRTMWLQRIHTLFSESGTSAHNDHSVLLTLDQPANRSWKPLQLTFLLLNIPSLSNIHTLSHRDIYLSASADLPGRRPKTTKMRRTGA</sequence>
<dbReference type="EMBL" id="BIFS01000002">
    <property type="protein sequence ID" value="GCE24146.1"/>
    <property type="molecule type" value="Genomic_DNA"/>
</dbReference>
<dbReference type="AlphaFoldDB" id="A0A402AYG4"/>
<comment type="caution">
    <text evidence="1">The sequence shown here is derived from an EMBL/GenBank/DDBJ whole genome shotgun (WGS) entry which is preliminary data.</text>
</comment>
<name>A0A402AYG4_9CHLR</name>
<dbReference type="Proteomes" id="UP000287188">
    <property type="component" value="Unassembled WGS sequence"/>
</dbReference>
<evidence type="ECO:0000313" key="1">
    <source>
        <dbReference type="EMBL" id="GCE24146.1"/>
    </source>
</evidence>
<gene>
    <name evidence="1" type="ORF">KDK_79460</name>
</gene>
<reference evidence="2" key="1">
    <citation type="submission" date="2018-12" db="EMBL/GenBank/DDBJ databases">
        <title>Tengunoibacter tsumagoiensis gen. nov., sp. nov., Dictyobacter kobayashii sp. nov., D. alpinus sp. nov., and D. joshuensis sp. nov. and description of Dictyobacteraceae fam. nov. within the order Ktedonobacterales isolated from Tengu-no-mugimeshi.</title>
        <authorList>
            <person name="Wang C.M."/>
            <person name="Zheng Y."/>
            <person name="Sakai Y."/>
            <person name="Toyoda A."/>
            <person name="Minakuchi Y."/>
            <person name="Abe K."/>
            <person name="Yokota A."/>
            <person name="Yabe S."/>
        </authorList>
    </citation>
    <scope>NUCLEOTIDE SEQUENCE [LARGE SCALE GENOMIC DNA]</scope>
    <source>
        <strain evidence="2">Uno11</strain>
    </source>
</reference>
<dbReference type="RefSeq" id="WP_126557414.1">
    <property type="nucleotide sequence ID" value="NZ_BIFS01000002.1"/>
</dbReference>
<protein>
    <submittedName>
        <fullName evidence="1">Uncharacterized protein</fullName>
    </submittedName>
</protein>
<dbReference type="OrthoDB" id="713315at2"/>
<proteinExistence type="predicted"/>
<keyword evidence="2" id="KW-1185">Reference proteome</keyword>
<accession>A0A402AYG4</accession>